<evidence type="ECO:0000259" key="16">
    <source>
        <dbReference type="Pfam" id="PF01726"/>
    </source>
</evidence>
<dbReference type="GO" id="GO:0006260">
    <property type="term" value="P:DNA replication"/>
    <property type="evidence" value="ECO:0007669"/>
    <property type="project" value="UniProtKB-UniRule"/>
</dbReference>
<dbReference type="InterPro" id="IPR006200">
    <property type="entry name" value="LexA"/>
</dbReference>
<keyword evidence="10 12" id="KW-0234">DNA repair</keyword>
<feature type="DNA-binding region" description="H-T-H motif" evidence="12">
    <location>
        <begin position="26"/>
        <end position="46"/>
    </location>
</feature>
<dbReference type="RefSeq" id="WP_088560010.1">
    <property type="nucleotide sequence ID" value="NZ_FYEH01000002.1"/>
</dbReference>
<feature type="site" description="Cleavage; by autolysis" evidence="12">
    <location>
        <begin position="143"/>
        <end position="144"/>
    </location>
</feature>
<feature type="region of interest" description="Disordered" evidence="14">
    <location>
        <begin position="77"/>
        <end position="108"/>
    </location>
</feature>
<proteinExistence type="inferred from homology"/>
<evidence type="ECO:0000256" key="12">
    <source>
        <dbReference type="HAMAP-Rule" id="MF_00015"/>
    </source>
</evidence>
<dbReference type="Pfam" id="PF00717">
    <property type="entry name" value="Peptidase_S24"/>
    <property type="match status" value="1"/>
</dbReference>
<dbReference type="GO" id="GO:0006281">
    <property type="term" value="P:DNA repair"/>
    <property type="evidence" value="ECO:0007669"/>
    <property type="project" value="UniProtKB-UniRule"/>
</dbReference>
<evidence type="ECO:0000256" key="10">
    <source>
        <dbReference type="ARBA" id="ARBA00023204"/>
    </source>
</evidence>
<evidence type="ECO:0000256" key="4">
    <source>
        <dbReference type="ARBA" id="ARBA00022763"/>
    </source>
</evidence>
<comment type="subunit">
    <text evidence="12">Homodimer.</text>
</comment>
<dbReference type="InterPro" id="IPR036286">
    <property type="entry name" value="LexA/Signal_pep-like_sf"/>
</dbReference>
<dbReference type="GO" id="GO:0006508">
    <property type="term" value="P:proteolysis"/>
    <property type="evidence" value="ECO:0007669"/>
    <property type="project" value="InterPro"/>
</dbReference>
<dbReference type="PANTHER" id="PTHR33516">
    <property type="entry name" value="LEXA REPRESSOR"/>
    <property type="match status" value="1"/>
</dbReference>
<keyword evidence="5 12" id="KW-0378">Hydrolase</keyword>
<dbReference type="Gene3D" id="2.10.109.10">
    <property type="entry name" value="Umud Fragment, subunit A"/>
    <property type="match status" value="1"/>
</dbReference>
<reference evidence="17 18" key="1">
    <citation type="submission" date="2017-06" db="EMBL/GenBank/DDBJ databases">
        <authorList>
            <person name="Kim H.J."/>
            <person name="Triplett B.A."/>
        </authorList>
    </citation>
    <scope>NUCLEOTIDE SEQUENCE [LARGE SCALE GENOMIC DNA]</scope>
    <source>
        <strain evidence="17 18">B29T1</strain>
    </source>
</reference>
<dbReference type="PRINTS" id="PR00726">
    <property type="entry name" value="LEXASERPTASE"/>
</dbReference>
<dbReference type="InterPro" id="IPR050077">
    <property type="entry name" value="LexA_repressor"/>
</dbReference>
<dbReference type="InterPro" id="IPR006199">
    <property type="entry name" value="LexA_DNA-bd_dom"/>
</dbReference>
<evidence type="ECO:0000256" key="1">
    <source>
        <dbReference type="ARBA" id="ARBA00007484"/>
    </source>
</evidence>
<accession>A0A212QPI6</accession>
<dbReference type="InterPro" id="IPR006197">
    <property type="entry name" value="Peptidase_S24_LexA"/>
</dbReference>
<evidence type="ECO:0000313" key="17">
    <source>
        <dbReference type="EMBL" id="SNB61194.1"/>
    </source>
</evidence>
<dbReference type="GO" id="GO:0045892">
    <property type="term" value="P:negative regulation of DNA-templated transcription"/>
    <property type="evidence" value="ECO:0007669"/>
    <property type="project" value="UniProtKB-UniRule"/>
</dbReference>
<dbReference type="NCBIfam" id="TIGR00498">
    <property type="entry name" value="lexA"/>
    <property type="match status" value="1"/>
</dbReference>
<comment type="similarity">
    <text evidence="1 12 13">Belongs to the peptidase S24 family.</text>
</comment>
<feature type="active site" description="For autocatalytic cleavage activity" evidence="12">
    <location>
        <position position="178"/>
    </location>
</feature>
<dbReference type="AlphaFoldDB" id="A0A212QPI6"/>
<dbReference type="GO" id="GO:0009432">
    <property type="term" value="P:SOS response"/>
    <property type="evidence" value="ECO:0007669"/>
    <property type="project" value="UniProtKB-UniRule"/>
</dbReference>
<dbReference type="GO" id="GO:0004252">
    <property type="term" value="F:serine-type endopeptidase activity"/>
    <property type="evidence" value="ECO:0007669"/>
    <property type="project" value="UniProtKB-UniRule"/>
</dbReference>
<dbReference type="OrthoDB" id="9802364at2"/>
<evidence type="ECO:0000256" key="11">
    <source>
        <dbReference type="ARBA" id="ARBA00023236"/>
    </source>
</evidence>
<feature type="domain" description="LexA repressor DNA-binding" evidence="16">
    <location>
        <begin position="2"/>
        <end position="63"/>
    </location>
</feature>
<comment type="function">
    <text evidence="12">Represses a number of genes involved in the response to DNA damage (SOS response), including recA and lexA. In the presence of single-stranded DNA, RecA interacts with LexA causing an autocatalytic cleavage which disrupts the DNA-binding part of LexA, leading to derepression of the SOS regulon and eventually DNA repair.</text>
</comment>
<sequence length="258" mass="28541">MLTQRQLQLLRYIQKSQAQHGVPPSFEEMRCALKLQSKSGIHRLISGLEERGYIRRLPHRARALEILRLPEDVAAGHREAETLSPDRSPERERPAPETKGRRGRRASTRSNVVWGTFEGMKRRPLLAGGDGHSAIPIYGRIAAGTPIEALAEGAETISVPEMMIGDGQHYVLEVVGDSMIDAGIFNGDFVVIKQGETADSGDIVVALIDDKEVTLKRLRKKGASIALEAANALYETRIFNSSQVKVQGKLVGLLRRYR</sequence>
<dbReference type="SUPFAM" id="SSF51306">
    <property type="entry name" value="LexA/Signal peptidase"/>
    <property type="match status" value="1"/>
</dbReference>
<feature type="domain" description="Peptidase S24/S26A/S26B/S26C" evidence="15">
    <location>
        <begin position="136"/>
        <end position="251"/>
    </location>
</feature>
<evidence type="ECO:0000256" key="13">
    <source>
        <dbReference type="RuleBase" id="RU003991"/>
    </source>
</evidence>
<evidence type="ECO:0000256" key="6">
    <source>
        <dbReference type="ARBA" id="ARBA00022813"/>
    </source>
</evidence>
<dbReference type="InterPro" id="IPR015927">
    <property type="entry name" value="Peptidase_S24_S26A/B/C"/>
</dbReference>
<evidence type="ECO:0000256" key="9">
    <source>
        <dbReference type="ARBA" id="ARBA00023163"/>
    </source>
</evidence>
<dbReference type="Proteomes" id="UP000197065">
    <property type="component" value="Unassembled WGS sequence"/>
</dbReference>
<dbReference type="InterPro" id="IPR036388">
    <property type="entry name" value="WH-like_DNA-bd_sf"/>
</dbReference>
<dbReference type="InterPro" id="IPR036390">
    <property type="entry name" value="WH_DNA-bd_sf"/>
</dbReference>
<dbReference type="HAMAP" id="MF_00015">
    <property type="entry name" value="LexA"/>
    <property type="match status" value="1"/>
</dbReference>
<evidence type="ECO:0000256" key="7">
    <source>
        <dbReference type="ARBA" id="ARBA00023015"/>
    </source>
</evidence>
<dbReference type="SUPFAM" id="SSF46785">
    <property type="entry name" value="Winged helix' DNA-binding domain"/>
    <property type="match status" value="1"/>
</dbReference>
<keyword evidence="7 12" id="KW-0805">Transcription regulation</keyword>
<dbReference type="EC" id="3.4.21.88" evidence="12"/>
<dbReference type="FunFam" id="2.10.109.10:FF:000001">
    <property type="entry name" value="LexA repressor"/>
    <property type="match status" value="1"/>
</dbReference>
<dbReference type="Pfam" id="PF01726">
    <property type="entry name" value="LexA_DNA_bind"/>
    <property type="match status" value="1"/>
</dbReference>
<evidence type="ECO:0000256" key="5">
    <source>
        <dbReference type="ARBA" id="ARBA00022801"/>
    </source>
</evidence>
<keyword evidence="8 12" id="KW-0238">DNA-binding</keyword>
<dbReference type="GO" id="GO:0003677">
    <property type="term" value="F:DNA binding"/>
    <property type="evidence" value="ECO:0007669"/>
    <property type="project" value="UniProtKB-UniRule"/>
</dbReference>
<keyword evidence="11 12" id="KW-0742">SOS response</keyword>
<evidence type="ECO:0000256" key="3">
    <source>
        <dbReference type="ARBA" id="ARBA00022705"/>
    </source>
</evidence>
<evidence type="ECO:0000256" key="14">
    <source>
        <dbReference type="SAM" id="MobiDB-lite"/>
    </source>
</evidence>
<evidence type="ECO:0000313" key="18">
    <source>
        <dbReference type="Proteomes" id="UP000197065"/>
    </source>
</evidence>
<evidence type="ECO:0000259" key="15">
    <source>
        <dbReference type="Pfam" id="PF00717"/>
    </source>
</evidence>
<keyword evidence="3 12" id="KW-0235">DNA replication</keyword>
<dbReference type="CDD" id="cd06529">
    <property type="entry name" value="S24_LexA-like"/>
    <property type="match status" value="1"/>
</dbReference>
<evidence type="ECO:0000256" key="8">
    <source>
        <dbReference type="ARBA" id="ARBA00023125"/>
    </source>
</evidence>
<feature type="compositionally biased region" description="Basic and acidic residues" evidence="14">
    <location>
        <begin position="87"/>
        <end position="100"/>
    </location>
</feature>
<keyword evidence="18" id="KW-1185">Reference proteome</keyword>
<organism evidence="17 18">
    <name type="scientific">Arboricoccus pini</name>
    <dbReference type="NCBI Taxonomy" id="1963835"/>
    <lineage>
        <taxon>Bacteria</taxon>
        <taxon>Pseudomonadati</taxon>
        <taxon>Pseudomonadota</taxon>
        <taxon>Alphaproteobacteria</taxon>
        <taxon>Geminicoccales</taxon>
        <taxon>Geminicoccaceae</taxon>
        <taxon>Arboricoccus</taxon>
    </lineage>
</organism>
<name>A0A212QPI6_9PROT</name>
<dbReference type="InterPro" id="IPR039418">
    <property type="entry name" value="LexA-like"/>
</dbReference>
<dbReference type="EMBL" id="FYEH01000002">
    <property type="protein sequence ID" value="SNB61194.1"/>
    <property type="molecule type" value="Genomic_DNA"/>
</dbReference>
<evidence type="ECO:0000256" key="2">
    <source>
        <dbReference type="ARBA" id="ARBA00022491"/>
    </source>
</evidence>
<feature type="active site" description="For autocatalytic cleavage activity" evidence="12">
    <location>
        <position position="216"/>
    </location>
</feature>
<comment type="catalytic activity">
    <reaction evidence="12">
        <text>Hydrolysis of Ala-|-Gly bond in repressor LexA.</text>
        <dbReference type="EC" id="3.4.21.88"/>
    </reaction>
</comment>
<dbReference type="Gene3D" id="1.10.10.10">
    <property type="entry name" value="Winged helix-like DNA-binding domain superfamily/Winged helix DNA-binding domain"/>
    <property type="match status" value="1"/>
</dbReference>
<protein>
    <recommendedName>
        <fullName evidence="12">LexA repressor</fullName>
        <ecNumber evidence="12">3.4.21.88</ecNumber>
    </recommendedName>
</protein>
<keyword evidence="2 12" id="KW-0678">Repressor</keyword>
<gene>
    <name evidence="12" type="primary">lexA</name>
    <name evidence="17" type="ORF">SAMN07250955_102140</name>
</gene>
<keyword evidence="6 12" id="KW-0068">Autocatalytic cleavage</keyword>
<keyword evidence="9 12" id="KW-0804">Transcription</keyword>
<dbReference type="PANTHER" id="PTHR33516:SF2">
    <property type="entry name" value="LEXA REPRESSOR-RELATED"/>
    <property type="match status" value="1"/>
</dbReference>
<keyword evidence="4 12" id="KW-0227">DNA damage</keyword>